<protein>
    <recommendedName>
        <fullName evidence="2">aspartate kinase</fullName>
        <ecNumber evidence="2">2.7.2.4</ecNumber>
    </recommendedName>
</protein>
<evidence type="ECO:0000256" key="6">
    <source>
        <dbReference type="ARBA" id="ARBA00034478"/>
    </source>
</evidence>
<dbReference type="InterPro" id="IPR045865">
    <property type="entry name" value="ACT-like_dom_sf"/>
</dbReference>
<dbReference type="GO" id="GO:0004072">
    <property type="term" value="F:aspartate kinase activity"/>
    <property type="evidence" value="ECO:0007669"/>
    <property type="project" value="UniProtKB-EC"/>
</dbReference>
<proteinExistence type="inferred from homology"/>
<evidence type="ECO:0000256" key="7">
    <source>
        <dbReference type="SAM" id="MobiDB-lite"/>
    </source>
</evidence>
<dbReference type="GO" id="GO:0005524">
    <property type="term" value="F:ATP binding"/>
    <property type="evidence" value="ECO:0007669"/>
    <property type="project" value="UniProtKB-KW"/>
</dbReference>
<dbReference type="EC" id="2.7.2.4" evidence="2"/>
<accession>A0AAD8W3U1</accession>
<keyword evidence="3" id="KW-0547">Nucleotide-binding</keyword>
<evidence type="ECO:0000256" key="5">
    <source>
        <dbReference type="ARBA" id="ARBA00022840"/>
    </source>
</evidence>
<feature type="compositionally biased region" description="Basic and acidic residues" evidence="7">
    <location>
        <begin position="240"/>
        <end position="252"/>
    </location>
</feature>
<dbReference type="PANTHER" id="PTHR21499">
    <property type="entry name" value="ASPARTATE KINASE"/>
    <property type="match status" value="1"/>
</dbReference>
<evidence type="ECO:0000313" key="9">
    <source>
        <dbReference type="EMBL" id="KAK1642168.1"/>
    </source>
</evidence>
<organism evidence="9 10">
    <name type="scientific">Lolium multiflorum</name>
    <name type="common">Italian ryegrass</name>
    <name type="synonym">Lolium perenne subsp. multiflorum</name>
    <dbReference type="NCBI Taxonomy" id="4521"/>
    <lineage>
        <taxon>Eukaryota</taxon>
        <taxon>Viridiplantae</taxon>
        <taxon>Streptophyta</taxon>
        <taxon>Embryophyta</taxon>
        <taxon>Tracheophyta</taxon>
        <taxon>Spermatophyta</taxon>
        <taxon>Magnoliopsida</taxon>
        <taxon>Liliopsida</taxon>
        <taxon>Poales</taxon>
        <taxon>Poaceae</taxon>
        <taxon>BOP clade</taxon>
        <taxon>Pooideae</taxon>
        <taxon>Poodae</taxon>
        <taxon>Poeae</taxon>
        <taxon>Poeae Chloroplast Group 2 (Poeae type)</taxon>
        <taxon>Loliodinae</taxon>
        <taxon>Loliinae</taxon>
        <taxon>Lolium</taxon>
    </lineage>
</organism>
<keyword evidence="5" id="KW-0067">ATP-binding</keyword>
<evidence type="ECO:0000256" key="2">
    <source>
        <dbReference type="ARBA" id="ARBA00013059"/>
    </source>
</evidence>
<feature type="compositionally biased region" description="Basic and acidic residues" evidence="7">
    <location>
        <begin position="221"/>
        <end position="231"/>
    </location>
</feature>
<dbReference type="EMBL" id="JAUUTY010000004">
    <property type="protein sequence ID" value="KAK1642168.1"/>
    <property type="molecule type" value="Genomic_DNA"/>
</dbReference>
<evidence type="ECO:0000256" key="3">
    <source>
        <dbReference type="ARBA" id="ARBA00022741"/>
    </source>
</evidence>
<dbReference type="GO" id="GO:0009089">
    <property type="term" value="P:lysine biosynthetic process via diaminopimelate"/>
    <property type="evidence" value="ECO:0007669"/>
    <property type="project" value="TreeGrafter"/>
</dbReference>
<dbReference type="Gene3D" id="3.30.70.260">
    <property type="match status" value="2"/>
</dbReference>
<gene>
    <name evidence="9" type="ORF">QYE76_059973</name>
</gene>
<feature type="region of interest" description="Disordered" evidence="7">
    <location>
        <begin position="221"/>
        <end position="273"/>
    </location>
</feature>
<comment type="caution">
    <text evidence="9">The sequence shown here is derived from an EMBL/GenBank/DDBJ whole genome shotgun (WGS) entry which is preliminary data.</text>
</comment>
<keyword evidence="4" id="KW-0418">Kinase</keyword>
<keyword evidence="10" id="KW-1185">Reference proteome</keyword>
<feature type="compositionally biased region" description="Gly residues" evidence="7">
    <location>
        <begin position="327"/>
        <end position="338"/>
    </location>
</feature>
<dbReference type="GO" id="GO:0005829">
    <property type="term" value="C:cytosol"/>
    <property type="evidence" value="ECO:0007669"/>
    <property type="project" value="TreeGrafter"/>
</dbReference>
<feature type="region of interest" description="Disordered" evidence="7">
    <location>
        <begin position="322"/>
        <end position="351"/>
    </location>
</feature>
<dbReference type="SUPFAM" id="SSF55021">
    <property type="entry name" value="ACT-like"/>
    <property type="match status" value="2"/>
</dbReference>
<comment type="similarity">
    <text evidence="1">Belongs to the aspartokinase family.</text>
</comment>
<dbReference type="GO" id="GO:0009570">
    <property type="term" value="C:chloroplast stroma"/>
    <property type="evidence" value="ECO:0007669"/>
    <property type="project" value="TreeGrafter"/>
</dbReference>
<evidence type="ECO:0000313" key="10">
    <source>
        <dbReference type="Proteomes" id="UP001231189"/>
    </source>
</evidence>
<dbReference type="Proteomes" id="UP001231189">
    <property type="component" value="Unassembled WGS sequence"/>
</dbReference>
<dbReference type="PANTHER" id="PTHR21499:SF60">
    <property type="entry name" value="NAC DOMAIN-CONTAINING PROTEIN"/>
    <property type="match status" value="1"/>
</dbReference>
<evidence type="ECO:0000256" key="1">
    <source>
        <dbReference type="ARBA" id="ARBA00010122"/>
    </source>
</evidence>
<sequence length="351" mass="37974">MEGGISIIIKNSYNPEAPGTVITRTRDMSKSVLTSIVLRSNITFLKLESTRMVDQSAFLAMSFSIFGNLGISVDCVAISEGKLSLIAIPPKLSSRELAQLELDTVVEELQKISVVDRLKERSVISLIGNTQMSAIILVKASNVLWSTGVKVQMISQGSSNSDVLKVSLVVHDSEAKDCVQALHSAFFENSYLSELERAENKCQIPAYPSTSASSGIIVKRKAVDDHPEASTRQRMTSAEPSRHEETEPRLPEGDNGDPTEVFQSISDDNIPPVTSPSMCYADMDMDRLLSEEMPIAGDASGDWSKYFSGVFDHFDGGYDTNWMLSGGNDGEGPSGVGSGVPEDDANPVLPE</sequence>
<dbReference type="InterPro" id="IPR054352">
    <property type="entry name" value="ACT_Aspartokinase"/>
</dbReference>
<name>A0AAD8W3U1_LOLMU</name>
<comment type="pathway">
    <text evidence="6">Amino-acid biosynthesis; L-methionine biosynthesis via de novo pathway.</text>
</comment>
<feature type="domain" description="Aspartokinase ACT" evidence="8">
    <location>
        <begin position="139"/>
        <end position="186"/>
    </location>
</feature>
<dbReference type="GO" id="GO:0009090">
    <property type="term" value="P:homoserine biosynthetic process"/>
    <property type="evidence" value="ECO:0007669"/>
    <property type="project" value="TreeGrafter"/>
</dbReference>
<dbReference type="AlphaFoldDB" id="A0AAD8W3U1"/>
<keyword evidence="4" id="KW-0808">Transferase</keyword>
<evidence type="ECO:0000256" key="4">
    <source>
        <dbReference type="ARBA" id="ARBA00022777"/>
    </source>
</evidence>
<evidence type="ECO:0000259" key="8">
    <source>
        <dbReference type="Pfam" id="PF22468"/>
    </source>
</evidence>
<reference evidence="9" key="1">
    <citation type="submission" date="2023-07" db="EMBL/GenBank/DDBJ databases">
        <title>A chromosome-level genome assembly of Lolium multiflorum.</title>
        <authorList>
            <person name="Chen Y."/>
            <person name="Copetti D."/>
            <person name="Kolliker R."/>
            <person name="Studer B."/>
        </authorList>
    </citation>
    <scope>NUCLEOTIDE SEQUENCE</scope>
    <source>
        <strain evidence="9">02402/16</strain>
        <tissue evidence="9">Leaf</tissue>
    </source>
</reference>
<dbReference type="Pfam" id="PF22468">
    <property type="entry name" value="ACT_9"/>
    <property type="match status" value="1"/>
</dbReference>